<dbReference type="EMBL" id="CP046904">
    <property type="protein sequence ID" value="QGZ38419.1"/>
    <property type="molecule type" value="Genomic_DNA"/>
</dbReference>
<dbReference type="AlphaFoldDB" id="A0A562P4I7"/>
<accession>A0A562P4I7</accession>
<proteinExistence type="predicted"/>
<reference evidence="1 4" key="3">
    <citation type="submission" date="2019-12" db="EMBL/GenBank/DDBJ databases">
        <title>Draft Genome Sequences of Six Type Strains of the Genus Massilia.</title>
        <authorList>
            <person name="Miess H."/>
            <person name="Frediansyah A."/>
            <person name="Goeker M."/>
            <person name="Gross H."/>
        </authorList>
    </citation>
    <scope>NUCLEOTIDE SEQUENCE [LARGE SCALE GENOMIC DNA]</scope>
    <source>
        <strain evidence="1 4">DSM 26639</strain>
    </source>
</reference>
<dbReference type="EMBL" id="VLKW01000032">
    <property type="protein sequence ID" value="TWI39271.1"/>
    <property type="molecule type" value="Genomic_DNA"/>
</dbReference>
<keyword evidence="4" id="KW-1185">Reference proteome</keyword>
<evidence type="ECO:0000313" key="1">
    <source>
        <dbReference type="EMBL" id="QGZ38419.1"/>
    </source>
</evidence>
<protein>
    <recommendedName>
        <fullName evidence="5">Flagellar hook-length control protein FliK</fullName>
    </recommendedName>
</protein>
<evidence type="ECO:0008006" key="5">
    <source>
        <dbReference type="Google" id="ProtNLM"/>
    </source>
</evidence>
<dbReference type="OrthoDB" id="7056260at2"/>
<dbReference type="Proteomes" id="UP000315112">
    <property type="component" value="Unassembled WGS sequence"/>
</dbReference>
<dbReference type="RefSeq" id="WP_145882364.1">
    <property type="nucleotide sequence ID" value="NZ_CP046904.1"/>
</dbReference>
<evidence type="ECO:0000313" key="3">
    <source>
        <dbReference type="Proteomes" id="UP000315112"/>
    </source>
</evidence>
<reference evidence="2" key="2">
    <citation type="submission" date="2019-07" db="EMBL/GenBank/DDBJ databases">
        <authorList>
            <person name="Whitman W."/>
            <person name="Huntemann M."/>
            <person name="Clum A."/>
            <person name="Pillay M."/>
            <person name="Palaniappan K."/>
            <person name="Varghese N."/>
            <person name="Mikhailova N."/>
            <person name="Stamatis D."/>
            <person name="Reddy T."/>
            <person name="Daum C."/>
            <person name="Shapiro N."/>
            <person name="Ivanova N."/>
            <person name="Kyrpides N."/>
            <person name="Woyke T."/>
        </authorList>
    </citation>
    <scope>NUCLEOTIDE SEQUENCE</scope>
    <source>
        <strain evidence="2">CGMCC 1.10685</strain>
    </source>
</reference>
<evidence type="ECO:0000313" key="2">
    <source>
        <dbReference type="EMBL" id="TWI39271.1"/>
    </source>
</evidence>
<organism evidence="2 3">
    <name type="scientific">Pseudoduganella flava</name>
    <dbReference type="NCBI Taxonomy" id="871742"/>
    <lineage>
        <taxon>Bacteria</taxon>
        <taxon>Pseudomonadati</taxon>
        <taxon>Pseudomonadota</taxon>
        <taxon>Betaproteobacteria</taxon>
        <taxon>Burkholderiales</taxon>
        <taxon>Oxalobacteraceae</taxon>
        <taxon>Telluria group</taxon>
        <taxon>Pseudoduganella</taxon>
    </lineage>
</organism>
<evidence type="ECO:0000313" key="4">
    <source>
        <dbReference type="Proteomes" id="UP000437862"/>
    </source>
</evidence>
<sequence length="315" mass="33839">MAIDRVTPSSAALNIPDRTAREQPGQAHVVPPVPQPPEDGPHFALNAGVPAAVGALIDAMDGKLAATVPAALTGKVAAEALLGDTLSMQPNQLFMSRQLVTHPPDTSVMAASWMAMVRTYAEQRAALMQQTEGRHVPASLFLSDQAPAMLRDGRVPPQLVSELDAWRFAVYAWGAEKLVLRVVALDPDEEDGAAPRRRRARAALRLEVHVPDLGKIVLQMEPGDDGVMLEIAAAQEGAMRHIRKLLPRIGAIATGCGVRFARVRLMRELAAPGTQQPTASQVAFLTPAMFKTMAEVAVLLSQPLPADELFFEPQN</sequence>
<dbReference type="Proteomes" id="UP000437862">
    <property type="component" value="Chromosome"/>
</dbReference>
<gene>
    <name evidence="1" type="ORF">GO485_04700</name>
    <name evidence="2" type="ORF">IP92_05976</name>
</gene>
<reference evidence="2 3" key="1">
    <citation type="journal article" date="2015" name="Stand. Genomic Sci.">
        <title>Genomic Encyclopedia of Bacterial and Archaeal Type Strains, Phase III: the genomes of soil and plant-associated and newly described type strains.</title>
        <authorList>
            <person name="Whitman W.B."/>
            <person name="Woyke T."/>
            <person name="Klenk H.P."/>
            <person name="Zhou Y."/>
            <person name="Lilburn T.G."/>
            <person name="Beck B.J."/>
            <person name="De Vos P."/>
            <person name="Vandamme P."/>
            <person name="Eisen J.A."/>
            <person name="Garrity G."/>
            <person name="Hugenholtz P."/>
            <person name="Kyrpides N.C."/>
        </authorList>
    </citation>
    <scope>NUCLEOTIDE SEQUENCE [LARGE SCALE GENOMIC DNA]</scope>
    <source>
        <strain evidence="2 3">CGMCC 1.10685</strain>
    </source>
</reference>
<name>A0A562P4I7_9BURK</name>